<dbReference type="STRING" id="994573.T472_0202410"/>
<dbReference type="Proteomes" id="UP000017747">
    <property type="component" value="Unassembled WGS sequence"/>
</dbReference>
<protein>
    <submittedName>
        <fullName evidence="2">Uncharacterized protein</fullName>
    </submittedName>
</protein>
<gene>
    <name evidence="2" type="ORF">T472_0202410</name>
</gene>
<accession>V7IA85</accession>
<proteinExistence type="predicted"/>
<dbReference type="EMBL" id="AXUN02000035">
    <property type="protein sequence ID" value="ETA82211.1"/>
    <property type="molecule type" value="Genomic_DNA"/>
</dbReference>
<evidence type="ECO:0000313" key="3">
    <source>
        <dbReference type="Proteomes" id="UP000017747"/>
    </source>
</evidence>
<keyword evidence="3" id="KW-1185">Reference proteome</keyword>
<sequence>MKEVLIRFSNEYREILLIRKGRNSHILDSQLISSPEDARGFLQRNGCSIRKATVILDDENTVVKGVTTPVMKPKDIEGFVRTNSQEYFALDQSEHSVDYRVIARDRKSNEMTMILAAARKTKLREIWSFLEGCSLTAAHIFIMQELQMNLALSANGRSSATVSISGSRASISIVRGKGLFLQASFESEGNDSEGLSTITDNISYYLNFYSKQNFGETVEMIRIIGDKDSSQGLKKALELSFDGKISISEISGRLAKDHEYLGGMQRESEVILGKQLDYAYPGSRCQSTPFCRTMLHRIAAMTILTVLFQAGFLGLEKLVLSNLEADTAHVSVEEVSAAEAALAELKEKASELEGDISAIEGMENEDRNLVGKLYLIQRSIPSNIGIDSIAISNSGMDIMFRMKDSTGSTLDAARLVLAINETLAFEPVQLSFLEMDDSIETFHLKLKYRGDENGQ</sequence>
<evidence type="ECO:0000256" key="1">
    <source>
        <dbReference type="SAM" id="Coils"/>
    </source>
</evidence>
<dbReference type="RefSeq" id="WP_023385735.1">
    <property type="nucleotide sequence ID" value="NZ_AXUN02000035.1"/>
</dbReference>
<dbReference type="OrthoDB" id="1793583at2"/>
<name>V7IA85_9CLOT</name>
<evidence type="ECO:0000313" key="2">
    <source>
        <dbReference type="EMBL" id="ETA82211.1"/>
    </source>
</evidence>
<keyword evidence="1" id="KW-0175">Coiled coil</keyword>
<dbReference type="Gene3D" id="3.30.1490.300">
    <property type="match status" value="1"/>
</dbReference>
<dbReference type="AlphaFoldDB" id="V7IA85"/>
<comment type="caution">
    <text evidence="2">The sequence shown here is derived from an EMBL/GenBank/DDBJ whole genome shotgun (WGS) entry which is preliminary data.</text>
</comment>
<organism evidence="2 3">
    <name type="scientific">Youngiibacter fragilis 232.1</name>
    <dbReference type="NCBI Taxonomy" id="994573"/>
    <lineage>
        <taxon>Bacteria</taxon>
        <taxon>Bacillati</taxon>
        <taxon>Bacillota</taxon>
        <taxon>Clostridia</taxon>
        <taxon>Eubacteriales</taxon>
        <taxon>Clostridiaceae</taxon>
        <taxon>Youngiibacter</taxon>
    </lineage>
</organism>
<reference evidence="2 3" key="1">
    <citation type="journal article" date="2014" name="Genome Announc.">
        <title>Genome Sequence of Youngiibacter fragilis, the Type Strain of the Genus Youngiibacter.</title>
        <authorList>
            <person name="Wawrik C.B."/>
            <person name="Callaghan A.V."/>
            <person name="Stamps B.W."/>
            <person name="Wawrik B."/>
        </authorList>
    </citation>
    <scope>NUCLEOTIDE SEQUENCE [LARGE SCALE GENOMIC DNA]</scope>
    <source>
        <strain evidence="2 3">232.1</strain>
    </source>
</reference>
<dbReference type="eggNOG" id="COG4972">
    <property type="taxonomic scope" value="Bacteria"/>
</dbReference>
<feature type="coiled-coil region" evidence="1">
    <location>
        <begin position="328"/>
        <end position="362"/>
    </location>
</feature>